<dbReference type="AlphaFoldDB" id="A0A1I3TY36"/>
<proteinExistence type="predicted"/>
<accession>A0A1I3TY36</accession>
<organism evidence="1 2">
    <name type="scientific">Streptosporangium canum</name>
    <dbReference type="NCBI Taxonomy" id="324952"/>
    <lineage>
        <taxon>Bacteria</taxon>
        <taxon>Bacillati</taxon>
        <taxon>Actinomycetota</taxon>
        <taxon>Actinomycetes</taxon>
        <taxon>Streptosporangiales</taxon>
        <taxon>Streptosporangiaceae</taxon>
        <taxon>Streptosporangium</taxon>
    </lineage>
</organism>
<name>A0A1I3TY36_9ACTN</name>
<evidence type="ECO:0000313" key="2">
    <source>
        <dbReference type="Proteomes" id="UP000199111"/>
    </source>
</evidence>
<keyword evidence="2" id="KW-1185">Reference proteome</keyword>
<evidence type="ECO:0000313" key="1">
    <source>
        <dbReference type="EMBL" id="SFJ76144.1"/>
    </source>
</evidence>
<sequence length="103" mass="12025">MKFDRTPAFRREAARLPQEHLELFKDVVRNHLLPALNAGAHRGETPWPKRLRIHKLQDHDVYSLTWNFASPDGRATFSFMADDQGEPVLVWRRIGSHAIYHDP</sequence>
<reference evidence="2" key="1">
    <citation type="submission" date="2016-10" db="EMBL/GenBank/DDBJ databases">
        <authorList>
            <person name="Varghese N."/>
            <person name="Submissions S."/>
        </authorList>
    </citation>
    <scope>NUCLEOTIDE SEQUENCE [LARGE SCALE GENOMIC DNA]</scope>
    <source>
        <strain evidence="2">CGMCC 4.2126</strain>
    </source>
</reference>
<dbReference type="EMBL" id="FOQY01000012">
    <property type="protein sequence ID" value="SFJ76144.1"/>
    <property type="molecule type" value="Genomic_DNA"/>
</dbReference>
<dbReference type="Proteomes" id="UP000199111">
    <property type="component" value="Unassembled WGS sequence"/>
</dbReference>
<protein>
    <submittedName>
        <fullName evidence="1">Uncharacterized protein</fullName>
    </submittedName>
</protein>
<gene>
    <name evidence="1" type="ORF">SAMN05216275_11223</name>
</gene>